<dbReference type="AlphaFoldDB" id="A0AAV2CSE1"/>
<dbReference type="EMBL" id="OZ034814">
    <property type="protein sequence ID" value="CAL1358817.1"/>
    <property type="molecule type" value="Genomic_DNA"/>
</dbReference>
<keyword evidence="2" id="KW-1185">Reference proteome</keyword>
<evidence type="ECO:0000313" key="2">
    <source>
        <dbReference type="Proteomes" id="UP001497516"/>
    </source>
</evidence>
<name>A0AAV2CSE1_9ROSI</name>
<protein>
    <submittedName>
        <fullName evidence="1">Uncharacterized protein</fullName>
    </submittedName>
</protein>
<evidence type="ECO:0000313" key="1">
    <source>
        <dbReference type="EMBL" id="CAL1358817.1"/>
    </source>
</evidence>
<proteinExistence type="predicted"/>
<dbReference type="Proteomes" id="UP001497516">
    <property type="component" value="Chromosome 10"/>
</dbReference>
<sequence length="180" mass="19632">MLDLNLSPFSLSDIDWDLNEMGLDFGGSWSDDGCFFLGQSGGGMLEITDANLGLGINPVGLRGNLSAMGDNLGWFDDYVAASVSSKEGLSIEDMNFADYPSSSSVDLPGETSDSDYCALEDDAYDVRLHANMWGKGDIPARAFDYGPDKYNKRRPQTVLSRLRAYNLPTDWKYASPSPNA</sequence>
<reference evidence="1 2" key="1">
    <citation type="submission" date="2024-04" db="EMBL/GenBank/DDBJ databases">
        <authorList>
            <person name="Fracassetti M."/>
        </authorList>
    </citation>
    <scope>NUCLEOTIDE SEQUENCE [LARGE SCALE GENOMIC DNA]</scope>
</reference>
<accession>A0AAV2CSE1</accession>
<organism evidence="1 2">
    <name type="scientific">Linum trigynum</name>
    <dbReference type="NCBI Taxonomy" id="586398"/>
    <lineage>
        <taxon>Eukaryota</taxon>
        <taxon>Viridiplantae</taxon>
        <taxon>Streptophyta</taxon>
        <taxon>Embryophyta</taxon>
        <taxon>Tracheophyta</taxon>
        <taxon>Spermatophyta</taxon>
        <taxon>Magnoliopsida</taxon>
        <taxon>eudicotyledons</taxon>
        <taxon>Gunneridae</taxon>
        <taxon>Pentapetalae</taxon>
        <taxon>rosids</taxon>
        <taxon>fabids</taxon>
        <taxon>Malpighiales</taxon>
        <taxon>Linaceae</taxon>
        <taxon>Linum</taxon>
    </lineage>
</organism>
<gene>
    <name evidence="1" type="ORF">LTRI10_LOCUS6343</name>
</gene>